<reference evidence="3" key="1">
    <citation type="journal article" date="2019" name="Int. J. Syst. Evol. Microbiol.">
        <title>The Global Catalogue of Microorganisms (GCM) 10K type strain sequencing project: providing services to taxonomists for standard genome sequencing and annotation.</title>
        <authorList>
            <consortium name="The Broad Institute Genomics Platform"/>
            <consortium name="The Broad Institute Genome Sequencing Center for Infectious Disease"/>
            <person name="Wu L."/>
            <person name="Ma J."/>
        </authorList>
    </citation>
    <scope>NUCLEOTIDE SEQUENCE [LARGE SCALE GENOMIC DNA]</scope>
    <source>
        <strain evidence="3">CCUG 56029</strain>
    </source>
</reference>
<protein>
    <submittedName>
        <fullName evidence="2">Toll/interleukin-1 receptor domain-containing protein</fullName>
    </submittedName>
</protein>
<dbReference type="InterPro" id="IPR035897">
    <property type="entry name" value="Toll_tir_struct_dom_sf"/>
</dbReference>
<dbReference type="InterPro" id="IPR000157">
    <property type="entry name" value="TIR_dom"/>
</dbReference>
<keyword evidence="3" id="KW-1185">Reference proteome</keyword>
<feature type="domain" description="TIR" evidence="1">
    <location>
        <begin position="1"/>
        <end position="143"/>
    </location>
</feature>
<gene>
    <name evidence="2" type="ORF">ACFSCT_06865</name>
</gene>
<dbReference type="SUPFAM" id="SSF52200">
    <property type="entry name" value="Toll/Interleukin receptor TIR domain"/>
    <property type="match status" value="1"/>
</dbReference>
<dbReference type="PROSITE" id="PS50104">
    <property type="entry name" value="TIR"/>
    <property type="match status" value="1"/>
</dbReference>
<evidence type="ECO:0000259" key="1">
    <source>
        <dbReference type="PROSITE" id="PS50104"/>
    </source>
</evidence>
<dbReference type="Proteomes" id="UP001597213">
    <property type="component" value="Unassembled WGS sequence"/>
</dbReference>
<sequence length="325" mass="36747">MAARLFFSYCHVDEALRDRLEVNLVMLKREGLLAPWHDREITAGDEMNPAIHEKLEQADVILFLVSPDFLASTYCYEIEVKRAMERHAEGSARVIPVILRPCEWKKAPFGKLLATPTDAEPITKWADRDDAFLDVTRAIRRAVEELGKTTEPTATAISSIHSPLATPAAATTLPRSSNMRVTKIFTQHDQAAFRDETFEFVSNFFEGSLGELERRNADVETRFRRIDADRFTAVIYRSGNQVSACTIFRGGMFGGDRDIYYSMHENAATNGYNASVSVDFDEQSLFMRASPMSFSRSGNEEAKLSSEGVAEFYWSILMEPLQRSR</sequence>
<comment type="caution">
    <text evidence="2">The sequence shown here is derived from an EMBL/GenBank/DDBJ whole genome shotgun (WGS) entry which is preliminary data.</text>
</comment>
<dbReference type="Gene3D" id="3.40.50.10140">
    <property type="entry name" value="Toll/interleukin-1 receptor homology (TIR) domain"/>
    <property type="match status" value="1"/>
</dbReference>
<accession>A0ABW4R617</accession>
<name>A0ABW4R617_9RHOB</name>
<evidence type="ECO:0000313" key="3">
    <source>
        <dbReference type="Proteomes" id="UP001597213"/>
    </source>
</evidence>
<proteinExistence type="predicted"/>
<keyword evidence="2" id="KW-0675">Receptor</keyword>
<dbReference type="Pfam" id="PF13676">
    <property type="entry name" value="TIR_2"/>
    <property type="match status" value="1"/>
</dbReference>
<dbReference type="SMART" id="SM00255">
    <property type="entry name" value="TIR"/>
    <property type="match status" value="1"/>
</dbReference>
<evidence type="ECO:0000313" key="2">
    <source>
        <dbReference type="EMBL" id="MFD1881435.1"/>
    </source>
</evidence>
<organism evidence="2 3">
    <name type="scientific">Paracoccus pacificus</name>
    <dbReference type="NCBI Taxonomy" id="1463598"/>
    <lineage>
        <taxon>Bacteria</taxon>
        <taxon>Pseudomonadati</taxon>
        <taxon>Pseudomonadota</taxon>
        <taxon>Alphaproteobacteria</taxon>
        <taxon>Rhodobacterales</taxon>
        <taxon>Paracoccaceae</taxon>
        <taxon>Paracoccus</taxon>
    </lineage>
</organism>
<dbReference type="EMBL" id="JBHUEN010000019">
    <property type="protein sequence ID" value="MFD1881435.1"/>
    <property type="molecule type" value="Genomic_DNA"/>
</dbReference>
<dbReference type="RefSeq" id="WP_379141293.1">
    <property type="nucleotide sequence ID" value="NZ_JBHUEN010000019.1"/>
</dbReference>